<protein>
    <submittedName>
        <fullName evidence="8">Chromate transporter</fullName>
    </submittedName>
</protein>
<evidence type="ECO:0000256" key="7">
    <source>
        <dbReference type="SAM" id="Phobius"/>
    </source>
</evidence>
<keyword evidence="9" id="KW-1185">Reference proteome</keyword>
<evidence type="ECO:0000313" key="8">
    <source>
        <dbReference type="EMBL" id="GGB08374.1"/>
    </source>
</evidence>
<dbReference type="AlphaFoldDB" id="A0A916SNW8"/>
<comment type="similarity">
    <text evidence="2">Belongs to the chromate ion transporter (CHR) (TC 2.A.51) family.</text>
</comment>
<comment type="caution">
    <text evidence="8">The sequence shown here is derived from an EMBL/GenBank/DDBJ whole genome shotgun (WGS) entry which is preliminary data.</text>
</comment>
<dbReference type="RefSeq" id="WP_236016296.1">
    <property type="nucleotide sequence ID" value="NZ_BMHH01000024.1"/>
</dbReference>
<dbReference type="Pfam" id="PF02417">
    <property type="entry name" value="Chromate_transp"/>
    <property type="match status" value="2"/>
</dbReference>
<evidence type="ECO:0000256" key="2">
    <source>
        <dbReference type="ARBA" id="ARBA00005262"/>
    </source>
</evidence>
<reference evidence="8" key="2">
    <citation type="submission" date="2020-09" db="EMBL/GenBank/DDBJ databases">
        <authorList>
            <person name="Sun Q."/>
            <person name="Zhou Y."/>
        </authorList>
    </citation>
    <scope>NUCLEOTIDE SEQUENCE</scope>
    <source>
        <strain evidence="8">CGMCC 1.15082</strain>
    </source>
</reference>
<feature type="transmembrane region" description="Helical" evidence="7">
    <location>
        <begin position="155"/>
        <end position="185"/>
    </location>
</feature>
<proteinExistence type="inferred from homology"/>
<dbReference type="PANTHER" id="PTHR33567">
    <property type="entry name" value="CHROMATE ION TRANSPORTER (EUROFUNG)"/>
    <property type="match status" value="1"/>
</dbReference>
<feature type="transmembrane region" description="Helical" evidence="7">
    <location>
        <begin position="304"/>
        <end position="329"/>
    </location>
</feature>
<dbReference type="PIRSF" id="PIRSF004810">
    <property type="entry name" value="ChrA"/>
    <property type="match status" value="1"/>
</dbReference>
<organism evidence="8 9">
    <name type="scientific">Brucella endophytica</name>
    <dbReference type="NCBI Taxonomy" id="1963359"/>
    <lineage>
        <taxon>Bacteria</taxon>
        <taxon>Pseudomonadati</taxon>
        <taxon>Pseudomonadota</taxon>
        <taxon>Alphaproteobacteria</taxon>
        <taxon>Hyphomicrobiales</taxon>
        <taxon>Brucellaceae</taxon>
        <taxon>Brucella/Ochrobactrum group</taxon>
        <taxon>Brucella</taxon>
    </lineage>
</organism>
<keyword evidence="5 7" id="KW-1133">Transmembrane helix</keyword>
<reference evidence="8" key="1">
    <citation type="journal article" date="2014" name="Int. J. Syst. Evol. Microbiol.">
        <title>Complete genome sequence of Corynebacterium casei LMG S-19264T (=DSM 44701T), isolated from a smear-ripened cheese.</title>
        <authorList>
            <consortium name="US DOE Joint Genome Institute (JGI-PGF)"/>
            <person name="Walter F."/>
            <person name="Albersmeier A."/>
            <person name="Kalinowski J."/>
            <person name="Ruckert C."/>
        </authorList>
    </citation>
    <scope>NUCLEOTIDE SEQUENCE</scope>
    <source>
        <strain evidence="8">CGMCC 1.15082</strain>
    </source>
</reference>
<accession>A0A916SNW8</accession>
<evidence type="ECO:0000256" key="4">
    <source>
        <dbReference type="ARBA" id="ARBA00022692"/>
    </source>
</evidence>
<evidence type="ECO:0000313" key="9">
    <source>
        <dbReference type="Proteomes" id="UP000646478"/>
    </source>
</evidence>
<gene>
    <name evidence="8" type="primary">chrA</name>
    <name evidence="8" type="ORF">GCM10011491_40500</name>
</gene>
<dbReference type="InterPro" id="IPR014047">
    <property type="entry name" value="Chr_Tranpt_l_chain"/>
</dbReference>
<dbReference type="GO" id="GO:0015109">
    <property type="term" value="F:chromate transmembrane transporter activity"/>
    <property type="evidence" value="ECO:0007669"/>
    <property type="project" value="InterPro"/>
</dbReference>
<sequence length="406" mass="41568">MNDAAMTEESRGGLERVAEIFAAFLKLGLTSFGGPIAHLGYFRNELVVRRRWIDEKGYADLVALCQFLPGPTSSQTGFALGLLRGGTLGALAAFTAFTLPSAALLILFAYGADLFGGPVGSGIIHGLKVVAVAIVAQAVFGMAKTLCPDRTRAGIALGAVLVVTLAAGSFGQITAILLGALAGLLLCRLSGETAATHVRFPVSRMAGAVCVIAFFALLVGLPILAGAISSQGLSVFDAFYRAGSLVFGGGHVVLPLLETEVVRSGWVAESRFLAGYGAAQAVPGPLFTFAAYLGAVLNPAPNGLLGAIIALAAIFAPGFLLLIGIIPFWDAFRGLTSAKALMRGANAAVVGILGAALYSPVWTSAITGPREFALALGCFVLLVTWNLPPWSVVLIGAAGGVLIGLI</sequence>
<evidence type="ECO:0000256" key="3">
    <source>
        <dbReference type="ARBA" id="ARBA00022475"/>
    </source>
</evidence>
<evidence type="ECO:0000256" key="5">
    <source>
        <dbReference type="ARBA" id="ARBA00022989"/>
    </source>
</evidence>
<evidence type="ECO:0000256" key="6">
    <source>
        <dbReference type="ARBA" id="ARBA00023136"/>
    </source>
</evidence>
<keyword evidence="6 7" id="KW-0472">Membrane</keyword>
<dbReference type="NCBIfam" id="TIGR00937">
    <property type="entry name" value="2A51"/>
    <property type="match status" value="1"/>
</dbReference>
<feature type="transmembrane region" description="Helical" evidence="7">
    <location>
        <begin position="341"/>
        <end position="360"/>
    </location>
</feature>
<feature type="transmembrane region" description="Helical" evidence="7">
    <location>
        <begin position="88"/>
        <end position="110"/>
    </location>
</feature>
<feature type="transmembrane region" description="Helical" evidence="7">
    <location>
        <begin position="205"/>
        <end position="226"/>
    </location>
</feature>
<dbReference type="Proteomes" id="UP000646478">
    <property type="component" value="Unassembled WGS sequence"/>
</dbReference>
<feature type="transmembrane region" description="Helical" evidence="7">
    <location>
        <begin position="372"/>
        <end position="405"/>
    </location>
</feature>
<feature type="transmembrane region" description="Helical" evidence="7">
    <location>
        <begin position="122"/>
        <end position="143"/>
    </location>
</feature>
<comment type="subcellular location">
    <subcellularLocation>
        <location evidence="1">Cell membrane</location>
        <topology evidence="1">Multi-pass membrane protein</topology>
    </subcellularLocation>
</comment>
<feature type="transmembrane region" description="Helical" evidence="7">
    <location>
        <begin position="20"/>
        <end position="42"/>
    </location>
</feature>
<name>A0A916SNW8_9HYPH</name>
<keyword evidence="3" id="KW-1003">Cell membrane</keyword>
<dbReference type="EMBL" id="BMHH01000024">
    <property type="protein sequence ID" value="GGB08374.1"/>
    <property type="molecule type" value="Genomic_DNA"/>
</dbReference>
<dbReference type="GO" id="GO:0005886">
    <property type="term" value="C:plasma membrane"/>
    <property type="evidence" value="ECO:0007669"/>
    <property type="project" value="UniProtKB-SubCell"/>
</dbReference>
<dbReference type="InterPro" id="IPR003370">
    <property type="entry name" value="Chromate_transpt"/>
</dbReference>
<dbReference type="PANTHER" id="PTHR33567:SF3">
    <property type="entry name" value="CHROMATE ION TRANSPORTER (EUROFUNG)"/>
    <property type="match status" value="1"/>
</dbReference>
<keyword evidence="4 7" id="KW-0812">Transmembrane</keyword>
<evidence type="ECO:0000256" key="1">
    <source>
        <dbReference type="ARBA" id="ARBA00004651"/>
    </source>
</evidence>